<accession>A0A6P7I2Z3</accession>
<evidence type="ECO:0000313" key="4">
    <source>
        <dbReference type="RefSeq" id="XP_028262300.1"/>
    </source>
</evidence>
<keyword evidence="1" id="KW-0472">Membrane</keyword>
<dbReference type="CTD" id="79073"/>
<dbReference type="Pfam" id="PF14965">
    <property type="entry name" value="BRI3BP"/>
    <property type="match status" value="1"/>
</dbReference>
<keyword evidence="2" id="KW-0732">Signal</keyword>
<sequence>MSYSKQSVFVALYVLSVLVLSASGEEVFESRSGIIQELRTALADLAGEGRTYFGSLAGNQTLMMVQRAFSKVLSVVAGGLAGGLSVVLQHLSDLLQAAGLHVKLPFNRVTPEGLVFVAQWVLVAGVCYWLISLAFQLIASTLWQALRLLKIAVALACFGLILSDHRVGTETMVFRVAALVCVCILLGIGTSSGSNAGNKITHLEEHVKILERRLKEMERWTRTED</sequence>
<dbReference type="RefSeq" id="XP_028262300.1">
    <property type="nucleotide sequence ID" value="XM_028406499.1"/>
</dbReference>
<dbReference type="GO" id="GO:0071480">
    <property type="term" value="P:cellular response to gamma radiation"/>
    <property type="evidence" value="ECO:0007669"/>
    <property type="project" value="InterPro"/>
</dbReference>
<dbReference type="FunCoup" id="A0A6P7I2Z3">
    <property type="interactions" value="10"/>
</dbReference>
<dbReference type="PANTHER" id="PTHR14550">
    <property type="entry name" value="TRANSMEMBRANE PROTEIN 109"/>
    <property type="match status" value="1"/>
</dbReference>
<dbReference type="PANTHER" id="PTHR14550:SF2">
    <property type="entry name" value="TRANSMEMBRANE PROTEIN 109"/>
    <property type="match status" value="1"/>
</dbReference>
<dbReference type="Proteomes" id="UP000515145">
    <property type="component" value="Chromosome 1"/>
</dbReference>
<evidence type="ECO:0000313" key="3">
    <source>
        <dbReference type="Proteomes" id="UP000515145"/>
    </source>
</evidence>
<evidence type="ECO:0000256" key="2">
    <source>
        <dbReference type="SAM" id="SignalP"/>
    </source>
</evidence>
<protein>
    <submittedName>
        <fullName evidence="4">Voltage-gated monoatomic cation channel TMEM109</fullName>
    </submittedName>
</protein>
<dbReference type="InterPro" id="IPR039492">
    <property type="entry name" value="TMEM109"/>
</dbReference>
<feature type="chain" id="PRO_5028189430" evidence="2">
    <location>
        <begin position="25"/>
        <end position="225"/>
    </location>
</feature>
<feature type="transmembrane region" description="Helical" evidence="1">
    <location>
        <begin position="72"/>
        <end position="92"/>
    </location>
</feature>
<gene>
    <name evidence="4" type="primary">tmem109</name>
</gene>
<proteinExistence type="predicted"/>
<dbReference type="AlphaFoldDB" id="A0A6P7I2Z3"/>
<keyword evidence="3" id="KW-1185">Reference proteome</keyword>
<evidence type="ECO:0000256" key="1">
    <source>
        <dbReference type="SAM" id="Phobius"/>
    </source>
</evidence>
<feature type="transmembrane region" description="Helical" evidence="1">
    <location>
        <begin position="145"/>
        <end position="163"/>
    </location>
</feature>
<dbReference type="OrthoDB" id="8818627at2759"/>
<name>A0A6P7I2Z3_9TELE</name>
<dbReference type="InParanoid" id="A0A6P7I2Z3"/>
<dbReference type="GeneID" id="114436302"/>
<organism evidence="3 4">
    <name type="scientific">Parambassis ranga</name>
    <name type="common">Indian glassy fish</name>
    <dbReference type="NCBI Taxonomy" id="210632"/>
    <lineage>
        <taxon>Eukaryota</taxon>
        <taxon>Metazoa</taxon>
        <taxon>Chordata</taxon>
        <taxon>Craniata</taxon>
        <taxon>Vertebrata</taxon>
        <taxon>Euteleostomi</taxon>
        <taxon>Actinopterygii</taxon>
        <taxon>Neopterygii</taxon>
        <taxon>Teleostei</taxon>
        <taxon>Neoteleostei</taxon>
        <taxon>Acanthomorphata</taxon>
        <taxon>Ovalentaria</taxon>
        <taxon>Ambassidae</taxon>
        <taxon>Parambassis</taxon>
    </lineage>
</organism>
<reference evidence="4" key="1">
    <citation type="submission" date="2025-08" db="UniProtKB">
        <authorList>
            <consortium name="RefSeq"/>
        </authorList>
    </citation>
    <scope>IDENTIFICATION</scope>
</reference>
<keyword evidence="1" id="KW-0812">Transmembrane</keyword>
<feature type="signal peptide" evidence="2">
    <location>
        <begin position="1"/>
        <end position="24"/>
    </location>
</feature>
<feature type="transmembrane region" description="Helical" evidence="1">
    <location>
        <begin position="172"/>
        <end position="189"/>
    </location>
</feature>
<keyword evidence="1" id="KW-1133">Transmembrane helix</keyword>
<feature type="transmembrane region" description="Helical" evidence="1">
    <location>
        <begin position="113"/>
        <end position="139"/>
    </location>
</feature>
<dbReference type="GO" id="GO:0042771">
    <property type="term" value="P:intrinsic apoptotic signaling pathway in response to DNA damage by p53 class mediator"/>
    <property type="evidence" value="ECO:0007669"/>
    <property type="project" value="TreeGrafter"/>
</dbReference>